<protein>
    <submittedName>
        <fullName evidence="1">Uncharacterized protein</fullName>
    </submittedName>
</protein>
<dbReference type="EMBL" id="GBRH01270620">
    <property type="protein sequence ID" value="JAD27275.1"/>
    <property type="molecule type" value="Transcribed_RNA"/>
</dbReference>
<dbReference type="PANTHER" id="PTHR33639:SF1">
    <property type="entry name" value="T23E23.25"/>
    <property type="match status" value="1"/>
</dbReference>
<accession>A0A0A8YQY1</accession>
<evidence type="ECO:0000313" key="1">
    <source>
        <dbReference type="EMBL" id="JAD27275.1"/>
    </source>
</evidence>
<organism evidence="1">
    <name type="scientific">Arundo donax</name>
    <name type="common">Giant reed</name>
    <name type="synonym">Donax arundinaceus</name>
    <dbReference type="NCBI Taxonomy" id="35708"/>
    <lineage>
        <taxon>Eukaryota</taxon>
        <taxon>Viridiplantae</taxon>
        <taxon>Streptophyta</taxon>
        <taxon>Embryophyta</taxon>
        <taxon>Tracheophyta</taxon>
        <taxon>Spermatophyta</taxon>
        <taxon>Magnoliopsida</taxon>
        <taxon>Liliopsida</taxon>
        <taxon>Poales</taxon>
        <taxon>Poaceae</taxon>
        <taxon>PACMAD clade</taxon>
        <taxon>Arundinoideae</taxon>
        <taxon>Arundineae</taxon>
        <taxon>Arundo</taxon>
    </lineage>
</organism>
<dbReference type="InterPro" id="IPR007263">
    <property type="entry name" value="DCC1-like"/>
</dbReference>
<dbReference type="InterPro" id="IPR052927">
    <property type="entry name" value="DCC_oxidoreductase"/>
</dbReference>
<sequence>MDREDVLRRVLFVEGHEAYYEGSTAALKVASYLPLPYSVLSSLLIVPAPLRDAVYDYIAKNRYDWFGKDDECIATKDEEILERFIDREEILGGGPSNGSF</sequence>
<name>A0A0A8YQY1_ARUDO</name>
<proteinExistence type="predicted"/>
<reference evidence="1" key="2">
    <citation type="journal article" date="2015" name="Data Brief">
        <title>Shoot transcriptome of the giant reed, Arundo donax.</title>
        <authorList>
            <person name="Barrero R.A."/>
            <person name="Guerrero F.D."/>
            <person name="Moolhuijzen P."/>
            <person name="Goolsby J.A."/>
            <person name="Tidwell J."/>
            <person name="Bellgard S.E."/>
            <person name="Bellgard M.I."/>
        </authorList>
    </citation>
    <scope>NUCLEOTIDE SEQUENCE</scope>
    <source>
        <tissue evidence="1">Shoot tissue taken approximately 20 cm above the soil surface</tissue>
    </source>
</reference>
<dbReference type="AlphaFoldDB" id="A0A0A8YQY1"/>
<dbReference type="PANTHER" id="PTHR33639">
    <property type="entry name" value="THIOL-DISULFIDE OXIDOREDUCTASE DCC"/>
    <property type="match status" value="1"/>
</dbReference>
<dbReference type="Pfam" id="PF04134">
    <property type="entry name" value="DCC1-like"/>
    <property type="match status" value="1"/>
</dbReference>
<reference evidence="1" key="1">
    <citation type="submission" date="2014-09" db="EMBL/GenBank/DDBJ databases">
        <authorList>
            <person name="Magalhaes I.L.F."/>
            <person name="Oliveira U."/>
            <person name="Santos F.R."/>
            <person name="Vidigal T.H.D.A."/>
            <person name="Brescovit A.D."/>
            <person name="Santos A.J."/>
        </authorList>
    </citation>
    <scope>NUCLEOTIDE SEQUENCE</scope>
    <source>
        <tissue evidence="1">Shoot tissue taken approximately 20 cm above the soil surface</tissue>
    </source>
</reference>
<dbReference type="GO" id="GO:0015035">
    <property type="term" value="F:protein-disulfide reductase activity"/>
    <property type="evidence" value="ECO:0007669"/>
    <property type="project" value="InterPro"/>
</dbReference>